<dbReference type="EMBL" id="JZSH01000501">
    <property type="protein sequence ID" value="KJF75859.1"/>
    <property type="molecule type" value="Genomic_DNA"/>
</dbReference>
<evidence type="ECO:0000313" key="2">
    <source>
        <dbReference type="EMBL" id="KJF75859.1"/>
    </source>
</evidence>
<dbReference type="AlphaFoldDB" id="A0A0D8L2E6"/>
<sequence>MSQRGLEALLRPQSIAVIGASEKPNRAGSRMMSNLLSGGFAGPVLPVTPSRRSVQGVLAYPSVADLPLVPDLAIICTHPKRNVALLNELGELGCRAVIILSAPASQTTELKQTCQHYNIRLLGPNSLGLLAPWQGLNASFSPVPVLKGKLAFISQSAAVSNTILDWAQQRETGFPTLSHSAAARILISTICWISWPATAKPVPFCSTLSIFMMRGVLCPPPAVPHAINRSWWSKAAARSARNYWSVKRRA</sequence>
<dbReference type="Gene3D" id="3.40.50.720">
    <property type="entry name" value="NAD(P)-binding Rossmann-like Domain"/>
    <property type="match status" value="1"/>
</dbReference>
<organism evidence="2 3">
    <name type="scientific">Morganella morganii</name>
    <name type="common">Proteus morganii</name>
    <dbReference type="NCBI Taxonomy" id="582"/>
    <lineage>
        <taxon>Bacteria</taxon>
        <taxon>Pseudomonadati</taxon>
        <taxon>Pseudomonadota</taxon>
        <taxon>Gammaproteobacteria</taxon>
        <taxon>Enterobacterales</taxon>
        <taxon>Morganellaceae</taxon>
        <taxon>Morganella</taxon>
    </lineage>
</organism>
<evidence type="ECO:0000259" key="1">
    <source>
        <dbReference type="SMART" id="SM00881"/>
    </source>
</evidence>
<accession>A0A0D8L2E6</accession>
<reference evidence="2 3" key="1">
    <citation type="submission" date="2015-02" db="EMBL/GenBank/DDBJ databases">
        <title>Whole genome shotgun sequencing of cultured foodborne pathogen.</title>
        <authorList>
            <person name="Timme R."/>
            <person name="Allard M.W."/>
            <person name="Strain E."/>
            <person name="Evans P.S."/>
            <person name="Brown E."/>
        </authorList>
    </citation>
    <scope>NUCLEOTIDE SEQUENCE [LARGE SCALE GENOMIC DNA]</scope>
    <source>
        <strain evidence="2 3">GCSL-TSO-24</strain>
    </source>
</reference>
<protein>
    <recommendedName>
        <fullName evidence="1">CoA-binding domain-containing protein</fullName>
    </recommendedName>
</protein>
<name>A0A0D8L2E6_MORMO</name>
<dbReference type="PATRIC" id="fig|582.24.peg.6862"/>
<comment type="caution">
    <text evidence="2">The sequence shown here is derived from an EMBL/GenBank/DDBJ whole genome shotgun (WGS) entry which is preliminary data.</text>
</comment>
<dbReference type="PANTHER" id="PTHR42793">
    <property type="entry name" value="COA BINDING DOMAIN CONTAINING PROTEIN"/>
    <property type="match status" value="1"/>
</dbReference>
<dbReference type="InterPro" id="IPR036291">
    <property type="entry name" value="NAD(P)-bd_dom_sf"/>
</dbReference>
<gene>
    <name evidence="2" type="ORF">UA45_21560</name>
</gene>
<dbReference type="SMART" id="SM00881">
    <property type="entry name" value="CoA_binding"/>
    <property type="match status" value="1"/>
</dbReference>
<feature type="domain" description="CoA-binding" evidence="1">
    <location>
        <begin position="9"/>
        <end position="104"/>
    </location>
</feature>
<dbReference type="Gene3D" id="3.40.50.261">
    <property type="entry name" value="Succinyl-CoA synthetase domains"/>
    <property type="match status" value="1"/>
</dbReference>
<dbReference type="SUPFAM" id="SSF51735">
    <property type="entry name" value="NAD(P)-binding Rossmann-fold domains"/>
    <property type="match status" value="1"/>
</dbReference>
<dbReference type="PANTHER" id="PTHR42793:SF1">
    <property type="entry name" value="PEPTIDYL-LYSINE N-ACETYLTRANSFERASE PATZ"/>
    <property type="match status" value="1"/>
</dbReference>
<proteinExistence type="predicted"/>
<dbReference type="InterPro" id="IPR016102">
    <property type="entry name" value="Succinyl-CoA_synth-like"/>
</dbReference>
<dbReference type="SUPFAM" id="SSF52210">
    <property type="entry name" value="Succinyl-CoA synthetase domains"/>
    <property type="match status" value="1"/>
</dbReference>
<evidence type="ECO:0000313" key="3">
    <source>
        <dbReference type="Proteomes" id="UP000032582"/>
    </source>
</evidence>
<feature type="non-terminal residue" evidence="2">
    <location>
        <position position="250"/>
    </location>
</feature>
<dbReference type="Pfam" id="PF13380">
    <property type="entry name" value="CoA_binding_2"/>
    <property type="match status" value="1"/>
</dbReference>
<dbReference type="InterPro" id="IPR003781">
    <property type="entry name" value="CoA-bd"/>
</dbReference>
<dbReference type="Proteomes" id="UP000032582">
    <property type="component" value="Unassembled WGS sequence"/>
</dbReference>